<dbReference type="EC" id="2.3.1.269" evidence="8"/>
<dbReference type="InterPro" id="IPR003010">
    <property type="entry name" value="C-N_Hydrolase"/>
</dbReference>
<feature type="transmembrane region" description="Helical" evidence="8">
    <location>
        <begin position="166"/>
        <end position="187"/>
    </location>
</feature>
<comment type="function">
    <text evidence="8">Catalyzes the phospholipid dependent N-acylation of the N-terminal cysteine of apolipoprotein, the last step in lipoprotein maturation.</text>
</comment>
<comment type="subcellular location">
    <subcellularLocation>
        <location evidence="1 8">Cell membrane</location>
        <topology evidence="1 8">Multi-pass membrane protein</topology>
    </subcellularLocation>
</comment>
<dbReference type="Pfam" id="PF20154">
    <property type="entry name" value="LNT_N"/>
    <property type="match status" value="1"/>
</dbReference>
<organism evidence="11 12">
    <name type="scientific">Dietzia cinnamea</name>
    <dbReference type="NCBI Taxonomy" id="321318"/>
    <lineage>
        <taxon>Bacteria</taxon>
        <taxon>Bacillati</taxon>
        <taxon>Actinomycetota</taxon>
        <taxon>Actinomycetes</taxon>
        <taxon>Mycobacteriales</taxon>
        <taxon>Dietziaceae</taxon>
        <taxon>Dietzia</taxon>
    </lineage>
</organism>
<sequence>MTRLAFAAASGALLAASFPPVGLWWTAVLAIALLVVVLAPSGDHPPRARTGALLGLVSGLAFFLLLVPWVGMYVGAYASWGLSLVEALYLAAFGAGAVVILRAGLDPGPRSAARALSAVLGVAGWWSVWEWVRSSWPWGGFPWGRLAFGQADGPLLPLASLGGTPLLGFVVSAVGAALGVAVVLLLRRDADSGRRGARAAAGLLAVPLVAVGLVAGAALTPSGEHTDTVEVAVIQGNVPRLGLDFNAQRRAVLDNHLDVTAGYADDVEAGTLPRPDLVLWPENASDISPLGDRLAGAQISALSRRLDAPILVGTVLPTGQGREATNSTLVWDARAGEGAGDGAGAGAGDGEETGDAAGSDPVADRHDKKYIQPFGEWLPMRGLFEALFPIAQAAGHFVPGDGDGLVTANGVELGVAICFEIAFDAAAREPLSRGAQILTVPTNNATFGHSAMTYQQLAMSRVRAVEHNVPVLIAATSGVSAVIGPDGDVRQETGIFEPAVLAARVEVGGAGTVATRLGGVPQAVSCLVGFVALAWALVHTRRRPVTRHEET</sequence>
<keyword evidence="7 8" id="KW-0012">Acyltransferase</keyword>
<feature type="transmembrane region" description="Helical" evidence="8">
    <location>
        <begin position="25"/>
        <end position="41"/>
    </location>
</feature>
<evidence type="ECO:0000256" key="8">
    <source>
        <dbReference type="HAMAP-Rule" id="MF_01148"/>
    </source>
</evidence>
<comment type="pathway">
    <text evidence="8">Protein modification; lipoprotein biosynthesis (N-acyl transfer).</text>
</comment>
<dbReference type="GO" id="GO:0016746">
    <property type="term" value="F:acyltransferase activity"/>
    <property type="evidence" value="ECO:0007669"/>
    <property type="project" value="UniProtKB-KW"/>
</dbReference>
<dbReference type="HAMAP" id="MF_01148">
    <property type="entry name" value="Lnt"/>
    <property type="match status" value="1"/>
</dbReference>
<evidence type="ECO:0000256" key="1">
    <source>
        <dbReference type="ARBA" id="ARBA00004651"/>
    </source>
</evidence>
<feature type="domain" description="CN hydrolase" evidence="10">
    <location>
        <begin position="229"/>
        <end position="507"/>
    </location>
</feature>
<dbReference type="Proteomes" id="UP001560293">
    <property type="component" value="Unassembled WGS sequence"/>
</dbReference>
<evidence type="ECO:0000313" key="11">
    <source>
        <dbReference type="EMBL" id="MEX6465416.1"/>
    </source>
</evidence>
<keyword evidence="2 8" id="KW-1003">Cell membrane</keyword>
<proteinExistence type="inferred from homology"/>
<feature type="transmembrane region" description="Helical" evidence="8">
    <location>
        <begin position="53"/>
        <end position="75"/>
    </location>
</feature>
<feature type="transmembrane region" description="Helical" evidence="8">
    <location>
        <begin position="199"/>
        <end position="219"/>
    </location>
</feature>
<dbReference type="PANTHER" id="PTHR38686:SF1">
    <property type="entry name" value="APOLIPOPROTEIN N-ACYLTRANSFERASE"/>
    <property type="match status" value="1"/>
</dbReference>
<evidence type="ECO:0000256" key="7">
    <source>
        <dbReference type="ARBA" id="ARBA00023315"/>
    </source>
</evidence>
<dbReference type="Pfam" id="PF00795">
    <property type="entry name" value="CN_hydrolase"/>
    <property type="match status" value="1"/>
</dbReference>
<evidence type="ECO:0000256" key="9">
    <source>
        <dbReference type="SAM" id="MobiDB-lite"/>
    </source>
</evidence>
<feature type="transmembrane region" description="Helical" evidence="8">
    <location>
        <begin position="520"/>
        <end position="538"/>
    </location>
</feature>
<dbReference type="EMBL" id="JBFTEZ010000002">
    <property type="protein sequence ID" value="MEX6465416.1"/>
    <property type="molecule type" value="Genomic_DNA"/>
</dbReference>
<keyword evidence="12" id="KW-1185">Reference proteome</keyword>
<feature type="transmembrane region" description="Helical" evidence="8">
    <location>
        <begin position="112"/>
        <end position="129"/>
    </location>
</feature>
<dbReference type="NCBIfam" id="TIGR00546">
    <property type="entry name" value="lnt"/>
    <property type="match status" value="1"/>
</dbReference>
<evidence type="ECO:0000313" key="12">
    <source>
        <dbReference type="Proteomes" id="UP001560293"/>
    </source>
</evidence>
<evidence type="ECO:0000256" key="2">
    <source>
        <dbReference type="ARBA" id="ARBA00022475"/>
    </source>
</evidence>
<dbReference type="InterPro" id="IPR036526">
    <property type="entry name" value="C-N_Hydrolase_sf"/>
</dbReference>
<feature type="transmembrane region" description="Helical" evidence="8">
    <location>
        <begin position="87"/>
        <end position="105"/>
    </location>
</feature>
<comment type="catalytic activity">
    <reaction evidence="8">
        <text>N-terminal S-1,2-diacyl-sn-glyceryl-L-cysteinyl-[lipoprotein] + a glycerophospholipid = N-acyl-S-1,2-diacyl-sn-glyceryl-L-cysteinyl-[lipoprotein] + a 2-acyl-sn-glycero-3-phospholipid + H(+)</text>
        <dbReference type="Rhea" id="RHEA:48228"/>
        <dbReference type="Rhea" id="RHEA-COMP:14681"/>
        <dbReference type="Rhea" id="RHEA-COMP:14684"/>
        <dbReference type="ChEBI" id="CHEBI:15378"/>
        <dbReference type="ChEBI" id="CHEBI:136912"/>
        <dbReference type="ChEBI" id="CHEBI:140656"/>
        <dbReference type="ChEBI" id="CHEBI:140657"/>
        <dbReference type="ChEBI" id="CHEBI:140660"/>
        <dbReference type="EC" id="2.3.1.269"/>
    </reaction>
</comment>
<dbReference type="Gene3D" id="3.60.110.10">
    <property type="entry name" value="Carbon-nitrogen hydrolase"/>
    <property type="match status" value="1"/>
</dbReference>
<evidence type="ECO:0000256" key="6">
    <source>
        <dbReference type="ARBA" id="ARBA00023136"/>
    </source>
</evidence>
<dbReference type="PROSITE" id="PS50263">
    <property type="entry name" value="CN_HYDROLASE"/>
    <property type="match status" value="1"/>
</dbReference>
<dbReference type="InterPro" id="IPR004563">
    <property type="entry name" value="Apolipo_AcylTrfase"/>
</dbReference>
<dbReference type="CDD" id="cd07571">
    <property type="entry name" value="ALP_N-acyl_transferase"/>
    <property type="match status" value="1"/>
</dbReference>
<keyword evidence="4 8" id="KW-0812">Transmembrane</keyword>
<evidence type="ECO:0000256" key="5">
    <source>
        <dbReference type="ARBA" id="ARBA00022989"/>
    </source>
</evidence>
<dbReference type="PANTHER" id="PTHR38686">
    <property type="entry name" value="APOLIPOPROTEIN N-ACYLTRANSFERASE"/>
    <property type="match status" value="1"/>
</dbReference>
<keyword evidence="3 8" id="KW-0808">Transferase</keyword>
<evidence type="ECO:0000256" key="4">
    <source>
        <dbReference type="ARBA" id="ARBA00022692"/>
    </source>
</evidence>
<accession>A0ABV3YNQ2</accession>
<comment type="caution">
    <text evidence="11">The sequence shown here is derived from an EMBL/GenBank/DDBJ whole genome shotgun (WGS) entry which is preliminary data.</text>
</comment>
<dbReference type="RefSeq" id="WP_244881682.1">
    <property type="nucleotide sequence ID" value="NZ_JBFTEZ010000002.1"/>
</dbReference>
<comment type="similarity">
    <text evidence="8">Belongs to the CN hydrolase family. Apolipoprotein N-acyltransferase subfamily.</text>
</comment>
<feature type="region of interest" description="Disordered" evidence="9">
    <location>
        <begin position="340"/>
        <end position="365"/>
    </location>
</feature>
<name>A0ABV3YNQ2_9ACTN</name>
<evidence type="ECO:0000259" key="10">
    <source>
        <dbReference type="PROSITE" id="PS50263"/>
    </source>
</evidence>
<dbReference type="InterPro" id="IPR045378">
    <property type="entry name" value="LNT_N"/>
</dbReference>
<protein>
    <recommendedName>
        <fullName evidence="8">Apolipoprotein N-acyltransferase</fullName>
        <shortName evidence="8">ALP N-acyltransferase</shortName>
        <ecNumber evidence="8">2.3.1.269</ecNumber>
    </recommendedName>
</protein>
<keyword evidence="5 8" id="KW-1133">Transmembrane helix</keyword>
<dbReference type="SUPFAM" id="SSF56317">
    <property type="entry name" value="Carbon-nitrogen hydrolase"/>
    <property type="match status" value="1"/>
</dbReference>
<keyword evidence="6 8" id="KW-0472">Membrane</keyword>
<gene>
    <name evidence="8 11" type="primary">lnt</name>
    <name evidence="11" type="ORF">AB6N35_13925</name>
</gene>
<evidence type="ECO:0000256" key="3">
    <source>
        <dbReference type="ARBA" id="ARBA00022679"/>
    </source>
</evidence>
<reference evidence="12" key="1">
    <citation type="submission" date="2024-07" db="EMBL/GenBank/DDBJ databases">
        <title>Pseudomonas strain that inhibits Aeromonas fish pathogens.</title>
        <authorList>
            <person name="Wildschutte H."/>
        </authorList>
    </citation>
    <scope>NUCLEOTIDE SEQUENCE [LARGE SCALE GENOMIC DNA]</scope>
    <source>
        <strain evidence="12">n60</strain>
    </source>
</reference>